<proteinExistence type="predicted"/>
<comment type="caution">
    <text evidence="2">The sequence shown here is derived from an EMBL/GenBank/DDBJ whole genome shotgun (WGS) entry which is preliminary data.</text>
</comment>
<evidence type="ECO:0000256" key="1">
    <source>
        <dbReference type="SAM" id="MobiDB-lite"/>
    </source>
</evidence>
<feature type="region of interest" description="Disordered" evidence="1">
    <location>
        <begin position="45"/>
        <end position="72"/>
    </location>
</feature>
<sequence length="72" mass="8312">MPGHQNVHQRHLLGIVTLLHEGVYREQLVNGSFYQLERPVDDLSPGFPSAGWTSHQPPARRQPGNHRRLIRR</sequence>
<reference evidence="2" key="2">
    <citation type="submission" date="2020-11" db="EMBL/GenBank/DDBJ databases">
        <authorList>
            <person name="McCartney M.A."/>
            <person name="Auch B."/>
            <person name="Kono T."/>
            <person name="Mallez S."/>
            <person name="Becker A."/>
            <person name="Gohl D.M."/>
            <person name="Silverstein K.A.T."/>
            <person name="Koren S."/>
            <person name="Bechman K.B."/>
            <person name="Herman A."/>
            <person name="Abrahante J.E."/>
            <person name="Garbe J."/>
        </authorList>
    </citation>
    <scope>NUCLEOTIDE SEQUENCE</scope>
    <source>
        <strain evidence="2">Duluth1</strain>
        <tissue evidence="2">Whole animal</tissue>
    </source>
</reference>
<protein>
    <submittedName>
        <fullName evidence="2">Uncharacterized protein</fullName>
    </submittedName>
</protein>
<evidence type="ECO:0000313" key="2">
    <source>
        <dbReference type="EMBL" id="KAH3777613.1"/>
    </source>
</evidence>
<dbReference type="Proteomes" id="UP000828390">
    <property type="component" value="Unassembled WGS sequence"/>
</dbReference>
<organism evidence="2 3">
    <name type="scientific">Dreissena polymorpha</name>
    <name type="common">Zebra mussel</name>
    <name type="synonym">Mytilus polymorpha</name>
    <dbReference type="NCBI Taxonomy" id="45954"/>
    <lineage>
        <taxon>Eukaryota</taxon>
        <taxon>Metazoa</taxon>
        <taxon>Spiralia</taxon>
        <taxon>Lophotrochozoa</taxon>
        <taxon>Mollusca</taxon>
        <taxon>Bivalvia</taxon>
        <taxon>Autobranchia</taxon>
        <taxon>Heteroconchia</taxon>
        <taxon>Euheterodonta</taxon>
        <taxon>Imparidentia</taxon>
        <taxon>Neoheterodontei</taxon>
        <taxon>Myida</taxon>
        <taxon>Dreissenoidea</taxon>
        <taxon>Dreissenidae</taxon>
        <taxon>Dreissena</taxon>
    </lineage>
</organism>
<dbReference type="EMBL" id="JAIWYP010000009">
    <property type="protein sequence ID" value="KAH3777613.1"/>
    <property type="molecule type" value="Genomic_DNA"/>
</dbReference>
<name>A0A9D4EE25_DREPO</name>
<dbReference type="AlphaFoldDB" id="A0A9D4EE25"/>
<accession>A0A9D4EE25</accession>
<gene>
    <name evidence="2" type="ORF">DPMN_179061</name>
</gene>
<keyword evidence="3" id="KW-1185">Reference proteome</keyword>
<evidence type="ECO:0000313" key="3">
    <source>
        <dbReference type="Proteomes" id="UP000828390"/>
    </source>
</evidence>
<feature type="compositionally biased region" description="Basic residues" evidence="1">
    <location>
        <begin position="63"/>
        <end position="72"/>
    </location>
</feature>
<reference evidence="2" key="1">
    <citation type="journal article" date="2019" name="bioRxiv">
        <title>The Genome of the Zebra Mussel, Dreissena polymorpha: A Resource for Invasive Species Research.</title>
        <authorList>
            <person name="McCartney M.A."/>
            <person name="Auch B."/>
            <person name="Kono T."/>
            <person name="Mallez S."/>
            <person name="Zhang Y."/>
            <person name="Obille A."/>
            <person name="Becker A."/>
            <person name="Abrahante J.E."/>
            <person name="Garbe J."/>
            <person name="Badalamenti J.P."/>
            <person name="Herman A."/>
            <person name="Mangelson H."/>
            <person name="Liachko I."/>
            <person name="Sullivan S."/>
            <person name="Sone E.D."/>
            <person name="Koren S."/>
            <person name="Silverstein K.A.T."/>
            <person name="Beckman K.B."/>
            <person name="Gohl D.M."/>
        </authorList>
    </citation>
    <scope>NUCLEOTIDE SEQUENCE</scope>
    <source>
        <strain evidence="2">Duluth1</strain>
        <tissue evidence="2">Whole animal</tissue>
    </source>
</reference>